<dbReference type="GO" id="GO:0005516">
    <property type="term" value="F:calmodulin binding"/>
    <property type="evidence" value="ECO:0007669"/>
    <property type="project" value="UniProtKB-KW"/>
</dbReference>
<reference evidence="10 11" key="1">
    <citation type="submission" date="2020-11" db="EMBL/GenBank/DDBJ databases">
        <authorList>
            <person name="Wallbank WR R."/>
            <person name="Pardo Diaz C."/>
            <person name="Kozak K."/>
            <person name="Martin S."/>
            <person name="Jiggins C."/>
            <person name="Moest M."/>
            <person name="Warren A I."/>
            <person name="Generalovic N T."/>
            <person name="Byers J.R.P. K."/>
            <person name="Montejo-Kovacevich G."/>
            <person name="Yen C E."/>
        </authorList>
    </citation>
    <scope>NUCLEOTIDE SEQUENCE [LARGE SCALE GENOMIC DNA]</scope>
</reference>
<proteinExistence type="inferred from homology"/>
<organism evidence="10 11">
    <name type="scientific">Hermetia illucens</name>
    <name type="common">Black soldier fly</name>
    <dbReference type="NCBI Taxonomy" id="343691"/>
    <lineage>
        <taxon>Eukaryota</taxon>
        <taxon>Metazoa</taxon>
        <taxon>Ecdysozoa</taxon>
        <taxon>Arthropoda</taxon>
        <taxon>Hexapoda</taxon>
        <taxon>Insecta</taxon>
        <taxon>Pterygota</taxon>
        <taxon>Neoptera</taxon>
        <taxon>Endopterygota</taxon>
        <taxon>Diptera</taxon>
        <taxon>Brachycera</taxon>
        <taxon>Stratiomyomorpha</taxon>
        <taxon>Stratiomyidae</taxon>
        <taxon>Hermetiinae</taxon>
        <taxon>Hermetia</taxon>
    </lineage>
</organism>
<dbReference type="PANTHER" id="PTHR21725">
    <property type="entry name" value="E3 UBIQUITIN-PROTEIN LIGASE UBR4"/>
    <property type="match status" value="1"/>
</dbReference>
<feature type="region of interest" description="Disordered" evidence="8">
    <location>
        <begin position="2935"/>
        <end position="3031"/>
    </location>
</feature>
<dbReference type="InParanoid" id="A0A7R8YXU6"/>
<feature type="region of interest" description="UBR4 E3 catalytic module" evidence="7">
    <location>
        <begin position="4797"/>
        <end position="5267"/>
    </location>
</feature>
<dbReference type="InterPro" id="IPR056530">
    <property type="entry name" value="UBR4-like_dom"/>
</dbReference>
<keyword evidence="2" id="KW-0479">Metal-binding</keyword>
<feature type="compositionally biased region" description="Low complexity" evidence="8">
    <location>
        <begin position="391"/>
        <end position="400"/>
    </location>
</feature>
<feature type="region of interest" description="Disordered" evidence="8">
    <location>
        <begin position="2796"/>
        <end position="2830"/>
    </location>
</feature>
<dbReference type="Pfam" id="PF13764">
    <property type="entry name" value="E3_UbLigase_R4"/>
    <property type="match status" value="1"/>
</dbReference>
<evidence type="ECO:0000256" key="2">
    <source>
        <dbReference type="ARBA" id="ARBA00022723"/>
    </source>
</evidence>
<feature type="compositionally biased region" description="Acidic residues" evidence="8">
    <location>
        <begin position="3021"/>
        <end position="3030"/>
    </location>
</feature>
<feature type="compositionally biased region" description="Basic and acidic residues" evidence="8">
    <location>
        <begin position="570"/>
        <end position="588"/>
    </location>
</feature>
<evidence type="ECO:0000259" key="9">
    <source>
        <dbReference type="PROSITE" id="PS51157"/>
    </source>
</evidence>
<keyword evidence="5" id="KW-0112">Calmodulin-binding</keyword>
<feature type="compositionally biased region" description="Low complexity" evidence="8">
    <location>
        <begin position="4141"/>
        <end position="4151"/>
    </location>
</feature>
<protein>
    <recommendedName>
        <fullName evidence="9">UBR-type domain-containing protein</fullName>
    </recommendedName>
</protein>
<feature type="compositionally biased region" description="Low complexity" evidence="8">
    <location>
        <begin position="1847"/>
        <end position="1860"/>
    </location>
</feature>
<feature type="region of interest" description="Disordered" evidence="8">
    <location>
        <begin position="1116"/>
        <end position="1150"/>
    </location>
</feature>
<evidence type="ECO:0000256" key="3">
    <source>
        <dbReference type="ARBA" id="ARBA00022771"/>
    </source>
</evidence>
<evidence type="ECO:0000256" key="8">
    <source>
        <dbReference type="SAM" id="MobiDB-lite"/>
    </source>
</evidence>
<dbReference type="InterPro" id="IPR003126">
    <property type="entry name" value="Znf_UBR"/>
</dbReference>
<dbReference type="Proteomes" id="UP000594454">
    <property type="component" value="Chromosome 4"/>
</dbReference>
<feature type="compositionally biased region" description="Gly residues" evidence="8">
    <location>
        <begin position="2972"/>
        <end position="2982"/>
    </location>
</feature>
<feature type="domain" description="UBR-type" evidence="9">
    <location>
        <begin position="1739"/>
        <end position="1808"/>
    </location>
</feature>
<feature type="region of interest" description="Disordered" evidence="8">
    <location>
        <begin position="570"/>
        <end position="595"/>
    </location>
</feature>
<feature type="region of interest" description="Disordered" evidence="8">
    <location>
        <begin position="1814"/>
        <end position="1868"/>
    </location>
</feature>
<feature type="compositionally biased region" description="Low complexity" evidence="8">
    <location>
        <begin position="2817"/>
        <end position="2830"/>
    </location>
</feature>
<evidence type="ECO:0000256" key="4">
    <source>
        <dbReference type="ARBA" id="ARBA00022833"/>
    </source>
</evidence>
<dbReference type="CDD" id="cd19680">
    <property type="entry name" value="UBR-box_UBR4"/>
    <property type="match status" value="1"/>
</dbReference>
<feature type="region of interest" description="Disordered" evidence="8">
    <location>
        <begin position="522"/>
        <end position="555"/>
    </location>
</feature>
<gene>
    <name evidence="10" type="ORF">HERILL_LOCUS10920</name>
</gene>
<evidence type="ECO:0000256" key="5">
    <source>
        <dbReference type="ARBA" id="ARBA00022860"/>
    </source>
</evidence>
<evidence type="ECO:0000256" key="6">
    <source>
        <dbReference type="PROSITE-ProRule" id="PRU00508"/>
    </source>
</evidence>
<evidence type="ECO:0000256" key="7">
    <source>
        <dbReference type="PROSITE-ProRule" id="PRU01388"/>
    </source>
</evidence>
<feature type="compositionally biased region" description="Basic residues" evidence="8">
    <location>
        <begin position="2358"/>
        <end position="2373"/>
    </location>
</feature>
<dbReference type="GO" id="GO:0008270">
    <property type="term" value="F:zinc ion binding"/>
    <property type="evidence" value="ECO:0007669"/>
    <property type="project" value="UniProtKB-KW"/>
</dbReference>
<dbReference type="Pfam" id="PF02207">
    <property type="entry name" value="zf-UBR"/>
    <property type="match status" value="1"/>
</dbReference>
<keyword evidence="11" id="KW-1185">Reference proteome</keyword>
<accession>A0A7R8YXU6</accession>
<feature type="zinc finger region" description="UBR-type" evidence="6">
    <location>
        <begin position="1739"/>
        <end position="1808"/>
    </location>
</feature>
<comment type="similarity">
    <text evidence="1 7">Belongs to the UBR4 family.</text>
</comment>
<feature type="compositionally biased region" description="Low complexity" evidence="8">
    <location>
        <begin position="1818"/>
        <end position="1831"/>
    </location>
</feature>
<dbReference type="InterPro" id="IPR025704">
    <property type="entry name" value="E3_Ub_ligase_UBR4_C"/>
</dbReference>
<dbReference type="InterPro" id="IPR045841">
    <property type="entry name" value="E3_UBR4_N"/>
</dbReference>
<name>A0A7R8YXU6_HERIL</name>
<dbReference type="EMBL" id="LR899012">
    <property type="protein sequence ID" value="CAD7088277.1"/>
    <property type="molecule type" value="Genomic_DNA"/>
</dbReference>
<keyword evidence="4" id="KW-0862">Zinc</keyword>
<dbReference type="InterPro" id="IPR045189">
    <property type="entry name" value="UBR4-like"/>
</dbReference>
<dbReference type="Pfam" id="PF19423">
    <property type="entry name" value="E3_UBR4_N"/>
    <property type="match status" value="3"/>
</dbReference>
<dbReference type="PANTHER" id="PTHR21725:SF1">
    <property type="entry name" value="E3 UBIQUITIN-PROTEIN LIGASE UBR4"/>
    <property type="match status" value="1"/>
</dbReference>
<dbReference type="FunCoup" id="A0A7R8YXU6">
    <property type="interactions" value="1747"/>
</dbReference>
<feature type="region of interest" description="Disordered" evidence="8">
    <location>
        <begin position="391"/>
        <end position="418"/>
    </location>
</feature>
<dbReference type="InterPro" id="IPR047509">
    <property type="entry name" value="UBR4-like_UBR-box"/>
</dbReference>
<feature type="region of interest" description="Disordered" evidence="8">
    <location>
        <begin position="140"/>
        <end position="162"/>
    </location>
</feature>
<dbReference type="OrthoDB" id="30336at2759"/>
<sequence>MAAHSGGVDWAAIAKPILSSNYGNLSKTDVLNIIKAILRSENDFCEHDPAYGQFYMAFSSLAADTISGQCNLVCQTQIPQMLEASSILIRHILSRLSSSTVSEIKWLLPPLKALCEGKQQTQGFDHVVLASILKNSKFPEHTKSNVSGSDKDSPKSEMKRSRSDLSTVILQQLTTPLSAANISNTWAPLSEELTDCTQLFATTNISIMKAQNAGDILLNVCTNLPVLSRYRLKYEESALMGKPLYLPLSATDATQIKNCLPQMSADISILAQALSLPVLEPLTPSKISQLSQCAMSALYCAVLASISGSVISMVSSSSQKFQQGSGSATQIAKDSEEDDHARTVVDKALEIYTTIGNIFKNSTRGHIYQNHLCFGAWLLIAGIQGAMGASGGSSSKQQSADEGAKGKSPSRGAEQQTPTARVNLFKVQQGFGVLNAAIARHSLLLLTELIEDLNIESRSNDDQGSMGLSLPDPAGFDILEQYSSLQRVIRVLSSATLQQLLTFLATVSYRKACMMKRASAKERNDGDPISYSDSTTYFNDTSSCSEDSETEEEDSESYLGLWFKETLSPEAHDDQSENVPQEKSEETQKSNLVPAKDEPHEYLELSAQIFAFLDQSLGTNHKYLNKYVKSGLSEQQMILLANILKDLDRDAARGEPENSTCAQWQNAMIKFSGALGRYLHNLISASLLNETLQSSLLLHLGVSPWTQDNVWPLQVYSRTLSVLVQILLLKPTQEKEAACLSVWHRLVNTLVEGVCSSSSHTSPLDTDYEDLNVEHAQLLLFLFHSLNLMQKKSILLLTAGGVIRCAEVCRNLTAEKPLRDHQLMLLSRLLLFLEYLMKHLYNAPTVLLEQVRWNLFSVITLDANQKVTDYLNNKTKLMSFCRKDIEDKHKKLAPEYASGVRPKFYSLAVIDTNVQQEFKLDGLAWNFILCTPDKLKYPLLVDALIDILSVTDICVGGVPFHTLCAVHYCFSLCWKLLLGLPPSTPHVEALMLDKVPNLHSLVWSIRCRHPSGTSHYLIVNSLIKQGMYTQYAETLWSKVTEHVSDIKYSLKQTLSGLEVFVKSFNIQAPRMSKVLLLDALVSHMHAMCWAEKEGFKPPKPAATTVSGATVTPAISSSSAQSSATNTDQASGTSTSGSSPSSTESKHSQDISRDDLTKEVILKLFDVIELIRDCMYKTMDKGLSGTIPTNLLDSLIAISSSKSTYCTDISTQFLNLLSGADKEVITVEWKKSLNVQGEECFRSSMFPVDIHTLSVIEAHLGEISKHSSFSILLSLKHSLKSAFYLLNHLLPSCKQDSVVVQRMKGLVVPMLFDIRCEYLYEIGCKNVELILGADVGSEGCRFLAYKSILENSYRVLIEYAELSRQGCDLNLDEAILYTILKQWELMLEKPMGLTALHDFFCVTKSESLVEVLLSFTNTQMSQLYATKVLQFFEKLLQTVEKNGLQFNMEQLASCISGLGQVDNAKLKAWLSHILLGPGNTNQVQISSVTSSNAQTPTNMATVSAIPSISDQIMQTSELGLDPDAMEIDEECSGAAAIAETAGNTGGQSTSAWQGNSCFTNRSDTPPNEECMEKNGRLLQSITKYFVSESKIPSAVPGALFRSLIQLGQNLLLPAQDALDFTDLLQVMVTLADAGKGKGHSLLFAATIDWLEVSKYHVLDKPVVSKSQQLTYTKSSVALENVSSLLRYMNDLLQGMGYKGSSAPPWEEDAQPEFEDYIDDMGCEDDDSAVEDSDEDSLGNKLCTFSQTQKEFMNQHWYHCHTCNMVDSVGVCSVCARVCHKNHDVTYAKYGNFFCDCGAKEDGSCQALRRRVSNSSYHEATNSSASSAPANASDLEQAGASSSVATKRSVQNTPSQSSNQQTHKTEVASERTYHMAKVIEASKDQLNNQEQWKSVVRCILEFFEMLLPSVRDNCALYSTVGCHSRAKRALERLHQQEKNFYLNDQIMVATLGSQEGAFENVRMSYSGEQGQTIKQLLSSGLVRRVALCCLSSPHGKRQHLAVSHEKGKVTILQLSALLKQADAAKRKLTLTQLASASIPCTILTLTANPANEDCLAVCGLKECHILTFSSTGAATEHIVLTPQLETGNFIKRAIWLPGSQTKLALVTADFVKIYELAEDTYSPQYYFLVAVGKIRDCTFVYKNGTYHMLLIASSGYIYTQPLDEESLAKHGDFYVTNTLELNHPQDISGQIGGGGVSIYYSHTMQMLFFSYSLGKSFMAPLTDVNEGVKCVIQLQVGSSNSKVSSKGPMQPLCQWTEIPGHPGLICAMMHTSNNPVIFMLKPDSVYVQEIKAQSSKSKIMDMVAIRHTVSGTEKTTLILLCEDGSLRIYTAHVENTNFWLSPEVQPIGNQMYTASSFVKPSRKSRKSSGKSHGPHQKLSSSGSSPTFPIDFFEHCTVMPDVEFGGNDLLQIYNTHKLKSRLFSTGMFVASSRPNGFTLEINNPDPNMVITGIRVLVGSQDPMRAPQSVTIYGRTIPTIVKRSRWFDIPLTREESLQSDKKLSVLFGRSQDPESFTMLDGIKVYGKTKDAFGWPEEPEEPVLNNTVGGSGASGPQGGINGGAGGISSNEVNIQTVTLLDKMVTSMLEVLDSGLSLLGGSNVDPATKQKSIAVAKDLLLMPTPNPVQLQTKCVLATLYGNRWVYHSYKDKEILNYVNVELKKMEEVDNVRDIDPEAFYRLILLTRGIAVSRPQILTRMCIENEFNILPLLLNLTKKLYNVTPTIDEPTSIVKCGLSHTEAIIHCLIEIIYAFALSDSNQVDTMTKYLVELLLDPSKIISHSAKEAMIILMSPRVKRRKVAIDSPPACSTPTPISVAGGSAGPSTSAGPSSSAIATSSASLQSNEDFAAAEAEALESMGLEAAGGNPQPLASLEAFLGIGSFPQLLDLQQDGDDEAIMDIAIALSLQEHDGDMQSFQQGLANLQGIRGRALQSLQALGAAGSVGGDTSASAGGSDDEGSNAATDGSTLRTSPAEHAGSGGSESGGSGVESIGGASGRSSTYGDQPNPSPPRSEAPTLPTPVQEAPNAEEPDESADNENLAKLHSLRCSILNKMVKNFAALDSCNGHQAVPLMQVILMLTTDLDGNQETDQQTLNQLLNALTERLEIVPTSQTSQMTTRKPKTEVQLVILYLLSVLMGKTKSSKAAGTTSPPQQFKDNASFVAGTTANVLMRCGALPHCLAILESFLPYWKTTSNNDEVSNTPSSGNVPIITTAGGPPANNLLKPVSYGSKPDISSLFPQNFIKNFADIFEAYNSLLTEIAVRLPYQILKLSTAHPSSWDWYHKFCESVTYTLCEYMMLTLSPVLRRQVRKLLMFICGNKDKFRMFRDGHSLTVHMTAVKSCCDLNSSKQIGSSNQPILSYDTLVEFTEHLRACHEIATVRTGNWQKFCAGHEDVIPTLIQICCYQLDDGVSPIILQLLQAALCNTNGVKQPETKSSAVKSRQDRDKSEESEYALDSKFDPSHCSTFVHQIFQLVPDQLFMKFINLFLLETNITSIRWQMHALLYAIYENSNDKQKERLIKHLWDMWPLLPAYGKRTAQFVDILGYLTLSTKSITEKLPECTEKAVSILRQQNELLSRHPNAPIYTALGQVLDLDGFYLESEPCLVCNNPEVAMSNIKLATIKSDSKFTTTTTIVKLVQSHTISKIILRIADLKRTKMVRTINIYYNNRTVQAVVELKNRPSMWHKARKVTLQSGQTEVKIDFPLPITACNLMIEYADFYETVAGSSESLQCPRCSAAVPAYPGVCGNCGENVFQCHKCRAINYDEKDPFLCHACGFCKYAKFDYTIYGRACCAVDPIESAEDRAKTVQTIHSLLEKADRIYRQLQANKQILELFIQRVAENKLERVGIDEPIGTVGSSSQVNKVIQILAQKYSVESKTSFEELSKVVQKVKACRRELLAYDRSQMDLSTSSSDQMVNEPVAVNRCYGCALASTEQCLTLLRAMASNMTCRTGLYRQGLVEELAQNNLRRGTTQIQDEVRQLLCLLTRDLPDACNSLCGLIHNRVKIALNGVVPLANLDTAIRHEMALLEALVAQDDTCWELKLKVVFELFLMACKDNRGPAISVIQRCLRIIQSLICPLLPTSKSNKEMTTQELTTLQSLDGITVDYRKWLANDERHSYAAWKARMPLIPSSEAAAKAKKADEKPAQSSPAAAQQQTSNGHKVQRMFGAILEHKRAQFRNSYLCEKYGRRWRNIVLQKGVPSQPLQLTASWLQPVLFNTNSRFARQLACALITSLSRTHDRKREILNLLTDFLKYIGEAGEASAEFLILYRSLTDETPWRQYLALKGVLTLIADLLTAEIEKIHRLEETTLSSDLAQGYALRQFVELMSMFLENSAIRQSYKGKLLGPVLQGYLSLRKLVVQRTRLIDDAQEKLLEMLEEMTSGTEEETRAFMAILIDTVRKTPLNDIKTPVFIFERLYSIIHPEENDDGEFFLTLEKDPQQEDFLQGRMLGNPYPSTEAGLGPLMRDVKNKICTDCELIALLEDDNGMELLVNNKIISLDLPVKDVYKKIWLAEGGERDAMRVVYRMRGLLGDATEEFVETLNNKSQEEVDNEQLYRMANVLADCDGLKVMLDRISNLQNITRTRELVQVLLKLFLLSVKVRRCQEVLCQPELEAINTLLKVLQLCMQSENDAQQSSITEQLLEIMETILSKAASDTLDSFLQFSLTFGGPEYVTALISCTNCSNVRNSPSVLRHLIRVLAALVYGNEVKMALLCEHFQSTLDFNKFDSDRTAEDEFKMELFCILTNQIEHNSIGGTLKDYIVGLGIVDRAIEYIIKYAPCVKPTLLRTDSDELKEFISRPSLKYILRFLTGLANKHEATQVAVSKDIIPIIHRLEQVSSDEHVGSLAENLLEALCTDATTAERVQEVRDFTRAEKKRLAMATREKQLDALGMRTNEKGQVTAKGSILQKIEKLRDETGLTCFICREGYACQPSKVLGIYTFTKRINVEEFELKTRKTLGYTTVTHFNVVHVDCHTSAIRLARGRDEWERASLQNANTRCNGLLPLWGPDVSETAFSTCISRHNSYMQESTQRCDITVSSSIHDLKLLLIRFAWEKSFHEDAGGGGPQSNMHLVPYLLFYALYLLLSSRSFSREEKTLTTYLNQAPSDKWLETAYDVEGPLYQLVLSLALHTPDLWRKNKLAHLKRLFVIGHARHISPNVLCKALLSSNDRQVKDYSVYKPYLMIWALIDLSYRYLFKGVTTPKEEDWPISLFDYIRRNDEAMLKSTDTILQTFTEEYLPCTSFAEFCDVAELLNDIENPDGFLTGILQSMPTSSAA</sequence>
<feature type="compositionally biased region" description="Low complexity" evidence="8">
    <location>
        <begin position="2935"/>
        <end position="2948"/>
    </location>
</feature>
<feature type="region of interest" description="Disordered" evidence="8">
    <location>
        <begin position="4128"/>
        <end position="4155"/>
    </location>
</feature>
<feature type="compositionally biased region" description="Acidic residues" evidence="8">
    <location>
        <begin position="546"/>
        <end position="555"/>
    </location>
</feature>
<dbReference type="PROSITE" id="PS51157">
    <property type="entry name" value="ZF_UBR"/>
    <property type="match status" value="1"/>
</dbReference>
<feature type="compositionally biased region" description="Low complexity" evidence="8">
    <location>
        <begin position="1116"/>
        <end position="1142"/>
    </location>
</feature>
<dbReference type="OMA" id="VHRMEEH"/>
<evidence type="ECO:0000313" key="10">
    <source>
        <dbReference type="EMBL" id="CAD7088277.1"/>
    </source>
</evidence>
<dbReference type="SMART" id="SM00396">
    <property type="entry name" value="ZnF_UBR1"/>
    <property type="match status" value="1"/>
</dbReference>
<feature type="compositionally biased region" description="Polar residues" evidence="8">
    <location>
        <begin position="1837"/>
        <end position="1846"/>
    </location>
</feature>
<feature type="region of interest" description="Disordered" evidence="8">
    <location>
        <begin position="2356"/>
        <end position="2382"/>
    </location>
</feature>
<dbReference type="Pfam" id="PF24079">
    <property type="entry name" value="UBR4"/>
    <property type="match status" value="1"/>
</dbReference>
<keyword evidence="3 7" id="KW-0863">Zinc-finger</keyword>
<evidence type="ECO:0000313" key="11">
    <source>
        <dbReference type="Proteomes" id="UP000594454"/>
    </source>
</evidence>
<evidence type="ECO:0000256" key="1">
    <source>
        <dbReference type="ARBA" id="ARBA00009970"/>
    </source>
</evidence>
<dbReference type="PROSITE" id="PS52043">
    <property type="entry name" value="UBR4_E3"/>
    <property type="match status" value="1"/>
</dbReference>